<sequence>MSLSVLICDDSAMARRLLARSLPEMPSWTINYAENGEAALDFLSEHSVDLLFLDLNMPGLTGFDVLAEIRKQDYGCMTIVVSGDVQETARERVIGLGAMDFVRKPANRDIISKVLTTYGILPGDYQPASADSPSVSAGNERLPVFDFSDAIREVVNVAMGEAGSYLSDMLGTFVGLPVPKVVNAPFYSLPDSLPWDDDIELSATSHGFKGRGVAGEGVLLMPTKELEALRDWLGVDQVPSRDPLTGTLDDVSELLLGACLSGISQQLDLPFNHSFPVLLGHRRKAVDLLNCQNKAETVLGIGINYRLQEPPISCYLQLLVTEESIGTLVSRVAIISEELKVEVSQ</sequence>
<keyword evidence="1" id="KW-0145">Chemotaxis</keyword>
<keyword evidence="2 3" id="KW-0597">Phosphoprotein</keyword>
<dbReference type="CDD" id="cd17910">
    <property type="entry name" value="CheC_ClassII"/>
    <property type="match status" value="1"/>
</dbReference>
<dbReference type="PROSITE" id="PS50110">
    <property type="entry name" value="RESPONSE_REGULATORY"/>
    <property type="match status" value="1"/>
</dbReference>
<dbReference type="RefSeq" id="WP_068812540.1">
    <property type="nucleotide sequence ID" value="NZ_BMIY01000001.1"/>
</dbReference>
<accession>A0A917GJU7</accession>
<evidence type="ECO:0000313" key="5">
    <source>
        <dbReference type="EMBL" id="GGG48212.1"/>
    </source>
</evidence>
<dbReference type="SUPFAM" id="SSF52172">
    <property type="entry name" value="CheY-like"/>
    <property type="match status" value="1"/>
</dbReference>
<dbReference type="InterPro" id="IPR011006">
    <property type="entry name" value="CheY-like_superfamily"/>
</dbReference>
<dbReference type="InterPro" id="IPR050595">
    <property type="entry name" value="Bact_response_regulator"/>
</dbReference>
<dbReference type="Pfam" id="PF00072">
    <property type="entry name" value="Response_reg"/>
    <property type="match status" value="1"/>
</dbReference>
<dbReference type="CDD" id="cd17593">
    <property type="entry name" value="REC_CheC-like"/>
    <property type="match status" value="1"/>
</dbReference>
<dbReference type="EMBL" id="BMIY01000001">
    <property type="protein sequence ID" value="GGG48212.1"/>
    <property type="molecule type" value="Genomic_DNA"/>
</dbReference>
<evidence type="ECO:0000259" key="4">
    <source>
        <dbReference type="PROSITE" id="PS50110"/>
    </source>
</evidence>
<dbReference type="InterPro" id="IPR001789">
    <property type="entry name" value="Sig_transdc_resp-reg_receiver"/>
</dbReference>
<dbReference type="GO" id="GO:0000160">
    <property type="term" value="P:phosphorelay signal transduction system"/>
    <property type="evidence" value="ECO:0007669"/>
    <property type="project" value="InterPro"/>
</dbReference>
<dbReference type="GO" id="GO:0006935">
    <property type="term" value="P:chemotaxis"/>
    <property type="evidence" value="ECO:0007669"/>
    <property type="project" value="UniProtKB-KW"/>
</dbReference>
<dbReference type="PANTHER" id="PTHR44591">
    <property type="entry name" value="STRESS RESPONSE REGULATOR PROTEIN 1"/>
    <property type="match status" value="1"/>
</dbReference>
<dbReference type="Proteomes" id="UP000627715">
    <property type="component" value="Unassembled WGS sequence"/>
</dbReference>
<reference evidence="5" key="2">
    <citation type="submission" date="2020-09" db="EMBL/GenBank/DDBJ databases">
        <authorList>
            <person name="Sun Q."/>
            <person name="Zhou Y."/>
        </authorList>
    </citation>
    <scope>NUCLEOTIDE SEQUENCE</scope>
    <source>
        <strain evidence="5">CGMCC 1.15425</strain>
    </source>
</reference>
<evidence type="ECO:0000256" key="2">
    <source>
        <dbReference type="ARBA" id="ARBA00022553"/>
    </source>
</evidence>
<evidence type="ECO:0000313" key="6">
    <source>
        <dbReference type="Proteomes" id="UP000627715"/>
    </source>
</evidence>
<dbReference type="OrthoDB" id="281471at2"/>
<evidence type="ECO:0000256" key="3">
    <source>
        <dbReference type="PROSITE-ProRule" id="PRU00169"/>
    </source>
</evidence>
<proteinExistence type="predicted"/>
<keyword evidence="6" id="KW-1185">Reference proteome</keyword>
<evidence type="ECO:0000256" key="1">
    <source>
        <dbReference type="ARBA" id="ARBA00022500"/>
    </source>
</evidence>
<comment type="caution">
    <text evidence="5">The sequence shown here is derived from an EMBL/GenBank/DDBJ whole genome shotgun (WGS) entry which is preliminary data.</text>
</comment>
<dbReference type="AlphaFoldDB" id="A0A917GJU7"/>
<reference evidence="5" key="1">
    <citation type="journal article" date="2014" name="Int. J. Syst. Evol. Microbiol.">
        <title>Complete genome sequence of Corynebacterium casei LMG S-19264T (=DSM 44701T), isolated from a smear-ripened cheese.</title>
        <authorList>
            <consortium name="US DOE Joint Genome Institute (JGI-PGF)"/>
            <person name="Walter F."/>
            <person name="Albersmeier A."/>
            <person name="Kalinowski J."/>
            <person name="Ruckert C."/>
        </authorList>
    </citation>
    <scope>NUCLEOTIDE SEQUENCE</scope>
    <source>
        <strain evidence="5">CGMCC 1.15425</strain>
    </source>
</reference>
<feature type="modified residue" description="4-aspartylphosphate" evidence="3">
    <location>
        <position position="54"/>
    </location>
</feature>
<protein>
    <submittedName>
        <fullName evidence="5">Response regulator</fullName>
    </submittedName>
</protein>
<dbReference type="PANTHER" id="PTHR44591:SF24">
    <property type="entry name" value="PROTEIN-GLUTAMATE METHYLESTERASE_PROTEIN-GLUTAMINE GLUTAMINASE 1"/>
    <property type="match status" value="1"/>
</dbReference>
<gene>
    <name evidence="5" type="primary">cheC</name>
    <name evidence="5" type="ORF">GCM10011403_01560</name>
</gene>
<dbReference type="InterPro" id="IPR028976">
    <property type="entry name" value="CheC-like_sf"/>
</dbReference>
<dbReference type="Gene3D" id="3.40.50.2300">
    <property type="match status" value="1"/>
</dbReference>
<dbReference type="SMART" id="SM00448">
    <property type="entry name" value="REC"/>
    <property type="match status" value="1"/>
</dbReference>
<dbReference type="Gene3D" id="3.40.1550.10">
    <property type="entry name" value="CheC-like"/>
    <property type="match status" value="1"/>
</dbReference>
<feature type="domain" description="Response regulatory" evidence="4">
    <location>
        <begin position="4"/>
        <end position="119"/>
    </location>
</feature>
<dbReference type="SUPFAM" id="SSF103039">
    <property type="entry name" value="CheC-like"/>
    <property type="match status" value="1"/>
</dbReference>
<organism evidence="5 6">
    <name type="scientific">Pseudohongiella nitratireducens</name>
    <dbReference type="NCBI Taxonomy" id="1768907"/>
    <lineage>
        <taxon>Bacteria</taxon>
        <taxon>Pseudomonadati</taxon>
        <taxon>Pseudomonadota</taxon>
        <taxon>Gammaproteobacteria</taxon>
        <taxon>Pseudomonadales</taxon>
        <taxon>Pseudohongiellaceae</taxon>
        <taxon>Pseudohongiella</taxon>
    </lineage>
</organism>
<name>A0A917GJU7_9GAMM</name>